<dbReference type="InterPro" id="IPR008979">
    <property type="entry name" value="Galactose-bd-like_sf"/>
</dbReference>
<accession>A0ABP3BCZ0</accession>
<feature type="domain" description="F5/8 type C" evidence="4">
    <location>
        <begin position="722"/>
        <end position="807"/>
    </location>
</feature>
<sequence>MGLNKKISLLFFFAIIVPVSISAQRMSSLINGDWLYIQGDVKDGAKINLDCSSWQRIGLPHTMSLPYFEAKQFYMGYGWYRHNLTLLKKDINKHITLDFDGVFQDAEVYVNDIFCGRHVGGYTGFSIDISKAAKTGNNIIAIRVNNNWRPDVAPRAGEHTFSGGIYRDVRFVITDNTYLDWYGIWITTPSLESTEGKRSNVNVKIRVVNSSNEIADLSLAQIVLDRNNKIVAKVVCKKRLYPNQVWNSDETTEAINSPSLWSPDSPNLYTIKTVLYNKGRVIDSKINKFGFRWFKFTADKGFFLNGKHLYLRGANVHQDQAGWGDAATDSAAYRDVLMIKNCGMNFIRGSHYPHSPAFVQSCDKLGILLWSEAPYWSTYGDNKDGWWTASGYPITASDTAAFERSCIQQLREMIQRHRNSPSVIAWSMCNEPFFSESKTLRNVKRLLAKMVRASHVFDPNRPAGIGGCQRPTDQNRLDLIGDIAGYNGDGATIAEFQNPGVASIVTEYGSTMDVRPGKYSAGWGDLERDNGWKGKPWRSGQAIWCAFDHGTQVNGDFGRMGFIDYQRLPKRRYYWYCHEYRNIVPPAERKQGIPAAILVTASKTKNIKADGTEDAQLIVSVVDKDKLPISNSPKVTLTIKSGPGQFPTGRSICFSPDDDIYIRDGQCAITIRSYYSGNTVVEASSDGLSSSKVLLSFCNGPIYKKDVTPLYTEHPYHRFIKQDSDELKMFGKNSPIFASSMENEHTSSMATDNDIKSYWAPLPNDKKPWIMLDTERCIKVENVNIKLASESEVKYYKVETSLDGEEWKVFDGKPLTARFIKISCENGIKISEFTVLGQ</sequence>
<dbReference type="Gene3D" id="2.60.40.10">
    <property type="entry name" value="Immunoglobulins"/>
    <property type="match status" value="2"/>
</dbReference>
<dbReference type="InterPro" id="IPR006103">
    <property type="entry name" value="Glyco_hydro_2_cat"/>
</dbReference>
<protein>
    <submittedName>
        <fullName evidence="5">Beta-galactosidase/beta-glucuronidase</fullName>
    </submittedName>
</protein>
<dbReference type="InterPro" id="IPR013783">
    <property type="entry name" value="Ig-like_fold"/>
</dbReference>
<gene>
    <name evidence="5" type="ORF">XylorDRAFT_0125</name>
</gene>
<evidence type="ECO:0000313" key="5">
    <source>
        <dbReference type="EMBL" id="EXG77780.1"/>
    </source>
</evidence>
<dbReference type="PRINTS" id="PR00132">
    <property type="entry name" value="GLHYDRLASE2"/>
</dbReference>
<dbReference type="RefSeq" id="WP_036876058.1">
    <property type="nucleotide sequence ID" value="NZ_KK073873.1"/>
</dbReference>
<keyword evidence="6" id="KW-1185">Reference proteome</keyword>
<dbReference type="SUPFAM" id="SSF49785">
    <property type="entry name" value="Galactose-binding domain-like"/>
    <property type="match status" value="2"/>
</dbReference>
<dbReference type="SUPFAM" id="SSF51445">
    <property type="entry name" value="(Trans)glycosidases"/>
    <property type="match status" value="1"/>
</dbReference>
<dbReference type="Pfam" id="PF02836">
    <property type="entry name" value="Glyco_hydro_2_C"/>
    <property type="match status" value="1"/>
</dbReference>
<evidence type="ECO:0000259" key="4">
    <source>
        <dbReference type="PROSITE" id="PS50022"/>
    </source>
</evidence>
<comment type="similarity">
    <text evidence="1">Belongs to the glycosyl hydrolase 2 family.</text>
</comment>
<dbReference type="PANTHER" id="PTHR42732:SF1">
    <property type="entry name" value="BETA-MANNOSIDASE"/>
    <property type="match status" value="1"/>
</dbReference>
<keyword evidence="2" id="KW-0378">Hydrolase</keyword>
<dbReference type="Gene3D" id="3.20.20.80">
    <property type="entry name" value="Glycosidases"/>
    <property type="match status" value="1"/>
</dbReference>
<dbReference type="Pfam" id="PF00703">
    <property type="entry name" value="Glyco_hydro_2"/>
    <property type="match status" value="1"/>
</dbReference>
<dbReference type="InterPro" id="IPR051913">
    <property type="entry name" value="GH2_Domain-Containing"/>
</dbReference>
<dbReference type="PROSITE" id="PS50022">
    <property type="entry name" value="FA58C_3"/>
    <property type="match status" value="1"/>
</dbReference>
<dbReference type="InterPro" id="IPR017853">
    <property type="entry name" value="GH"/>
</dbReference>
<dbReference type="InterPro" id="IPR000421">
    <property type="entry name" value="FA58C"/>
</dbReference>
<dbReference type="InterPro" id="IPR006101">
    <property type="entry name" value="Glyco_hydro_2"/>
</dbReference>
<dbReference type="Proteomes" id="UP000243438">
    <property type="component" value="Unassembled WGS sequence"/>
</dbReference>
<dbReference type="EMBL" id="JFBS01000001">
    <property type="protein sequence ID" value="EXG77780.1"/>
    <property type="molecule type" value="Genomic_DNA"/>
</dbReference>
<dbReference type="Pfam" id="PF00754">
    <property type="entry name" value="F5_F8_type_C"/>
    <property type="match status" value="1"/>
</dbReference>
<evidence type="ECO:0000256" key="3">
    <source>
        <dbReference type="ARBA" id="ARBA00023295"/>
    </source>
</evidence>
<dbReference type="InterPro" id="IPR006104">
    <property type="entry name" value="Glyco_hydro_2_N"/>
</dbReference>
<dbReference type="InterPro" id="IPR008964">
    <property type="entry name" value="Invasin/intimin_cell_adhesion"/>
</dbReference>
<evidence type="ECO:0000256" key="2">
    <source>
        <dbReference type="ARBA" id="ARBA00022801"/>
    </source>
</evidence>
<comment type="caution">
    <text evidence="5">The sequence shown here is derived from an EMBL/GenBank/DDBJ whole genome shotgun (WGS) entry which is preliminary data.</text>
</comment>
<evidence type="ECO:0000256" key="1">
    <source>
        <dbReference type="ARBA" id="ARBA00007401"/>
    </source>
</evidence>
<evidence type="ECO:0000313" key="6">
    <source>
        <dbReference type="Proteomes" id="UP000243438"/>
    </source>
</evidence>
<dbReference type="InterPro" id="IPR036156">
    <property type="entry name" value="Beta-gal/glucu_dom_sf"/>
</dbReference>
<dbReference type="Pfam" id="PF02837">
    <property type="entry name" value="Glyco_hydro_2_N"/>
    <property type="match status" value="1"/>
</dbReference>
<organism evidence="5 6">
    <name type="scientific">Xylanibacter oryzae DSM 17970</name>
    <dbReference type="NCBI Taxonomy" id="915438"/>
    <lineage>
        <taxon>Bacteria</taxon>
        <taxon>Pseudomonadati</taxon>
        <taxon>Bacteroidota</taxon>
        <taxon>Bacteroidia</taxon>
        <taxon>Bacteroidales</taxon>
        <taxon>Prevotellaceae</taxon>
        <taxon>Xylanibacter</taxon>
    </lineage>
</organism>
<name>A0ABP3BCZ0_9BACT</name>
<proteinExistence type="inferred from homology"/>
<keyword evidence="3" id="KW-0326">Glycosidase</keyword>
<dbReference type="InterPro" id="IPR006102">
    <property type="entry name" value="Ig-like_GH2"/>
</dbReference>
<dbReference type="SUPFAM" id="SSF49303">
    <property type="entry name" value="beta-Galactosidase/glucuronidase domain"/>
    <property type="match status" value="1"/>
</dbReference>
<dbReference type="Gene3D" id="2.60.120.260">
    <property type="entry name" value="Galactose-binding domain-like"/>
    <property type="match status" value="2"/>
</dbReference>
<dbReference type="PANTHER" id="PTHR42732">
    <property type="entry name" value="BETA-GALACTOSIDASE"/>
    <property type="match status" value="1"/>
</dbReference>
<reference evidence="5" key="1">
    <citation type="submission" date="2013-07" db="EMBL/GenBank/DDBJ databases">
        <authorList>
            <consortium name="DOE Joint Genome Institute"/>
            <person name="Anderson I."/>
            <person name="Huntemann M."/>
            <person name="Han J."/>
            <person name="Chen A."/>
            <person name="Kyrpides N."/>
            <person name="Mavromatis K."/>
            <person name="Markowitz V."/>
            <person name="Palaniappan K."/>
            <person name="Ivanova N."/>
            <person name="Schaumberg A."/>
            <person name="Pati A."/>
            <person name="Liolios K."/>
            <person name="Nordberg H.P."/>
            <person name="Cantor M.N."/>
            <person name="Hua S.X."/>
            <person name="Woyke T."/>
        </authorList>
    </citation>
    <scope>NUCLEOTIDE SEQUENCE [LARGE SCALE GENOMIC DNA]</scope>
    <source>
        <strain evidence="5">DSM 17970</strain>
    </source>
</reference>
<dbReference type="SUPFAM" id="SSF49373">
    <property type="entry name" value="Invasin/intimin cell-adhesion fragments"/>
    <property type="match status" value="1"/>
</dbReference>